<evidence type="ECO:0000256" key="2">
    <source>
        <dbReference type="SAM" id="Phobius"/>
    </source>
</evidence>
<evidence type="ECO:0000313" key="4">
    <source>
        <dbReference type="Proteomes" id="UP000003803"/>
    </source>
</evidence>
<dbReference type="AlphaFoldDB" id="B0PAD8"/>
<dbReference type="STRING" id="169435.ERS852551_01979"/>
<protein>
    <submittedName>
        <fullName evidence="3">Uncharacterized protein</fullName>
    </submittedName>
</protein>
<reference evidence="3" key="1">
    <citation type="submission" date="2007-11" db="EMBL/GenBank/DDBJ databases">
        <authorList>
            <person name="Fulton L."/>
            <person name="Clifton S."/>
            <person name="Fulton B."/>
            <person name="Xu J."/>
            <person name="Minx P."/>
            <person name="Pepin K.H."/>
            <person name="Johnson M."/>
            <person name="Thiruvilangam P."/>
            <person name="Bhonagiri V."/>
            <person name="Nash W.E."/>
            <person name="Mardis E.R."/>
            <person name="Wilson R.K."/>
        </authorList>
    </citation>
    <scope>NUCLEOTIDE SEQUENCE [LARGE SCALE GENOMIC DNA]</scope>
    <source>
        <strain evidence="3">DSM 17241</strain>
    </source>
</reference>
<keyword evidence="2" id="KW-0472">Membrane</keyword>
<dbReference type="HOGENOM" id="CLU_1381607_0_0_9"/>
<feature type="region of interest" description="Disordered" evidence="1">
    <location>
        <begin position="115"/>
        <end position="142"/>
    </location>
</feature>
<accession>B0PAD8</accession>
<comment type="caution">
    <text evidence="3">The sequence shown here is derived from an EMBL/GenBank/DDBJ whole genome shotgun (WGS) entry which is preliminary data.</text>
</comment>
<sequence>MGLAAYDAQEKDGQHSGQAPASKEAGMPVPAQDVPTDQACPQPSADELCMLALFFDLFQMKLMFQLLAENDIAAEQRGGAAIGYSLFVRPEQSARARELLDTFLADAPAAQEKAQDSVPAVSGKADGQGSEEHLGVDSDAGGFDIDDLDDDDIGETLTLRGFLKDRAFKHASLVLFVGLPVGALLLMLFLQWLASFF</sequence>
<evidence type="ECO:0000313" key="3">
    <source>
        <dbReference type="EMBL" id="EDS11530.1"/>
    </source>
</evidence>
<feature type="region of interest" description="Disordered" evidence="1">
    <location>
        <begin position="1"/>
        <end position="32"/>
    </location>
</feature>
<dbReference type="Proteomes" id="UP000003803">
    <property type="component" value="Unassembled WGS sequence"/>
</dbReference>
<feature type="transmembrane region" description="Helical" evidence="2">
    <location>
        <begin position="173"/>
        <end position="194"/>
    </location>
</feature>
<name>B0PAD8_9FIRM</name>
<organism evidence="3 4">
    <name type="scientific">Anaerotruncus colihominis DSM 17241</name>
    <dbReference type="NCBI Taxonomy" id="445972"/>
    <lineage>
        <taxon>Bacteria</taxon>
        <taxon>Bacillati</taxon>
        <taxon>Bacillota</taxon>
        <taxon>Clostridia</taxon>
        <taxon>Eubacteriales</taxon>
        <taxon>Oscillospiraceae</taxon>
        <taxon>Anaerotruncus</taxon>
    </lineage>
</organism>
<proteinExistence type="predicted"/>
<keyword evidence="4" id="KW-1185">Reference proteome</keyword>
<dbReference type="eggNOG" id="ENOG5033SBD">
    <property type="taxonomic scope" value="Bacteria"/>
</dbReference>
<gene>
    <name evidence="3" type="ORF">ANACOL_01736</name>
</gene>
<keyword evidence="2" id="KW-1133">Transmembrane helix</keyword>
<reference evidence="3" key="2">
    <citation type="submission" date="2013-09" db="EMBL/GenBank/DDBJ databases">
        <title>Draft genome sequence of Anaerotruncus colihominis(DSM 17241).</title>
        <authorList>
            <person name="Sudarsanam P."/>
            <person name="Ley R."/>
            <person name="Guruge J."/>
            <person name="Turnbaugh P.J."/>
            <person name="Mahowald M."/>
            <person name="Liep D."/>
            <person name="Gordon J."/>
        </authorList>
    </citation>
    <scope>NUCLEOTIDE SEQUENCE</scope>
    <source>
        <strain evidence="3">DSM 17241</strain>
    </source>
</reference>
<dbReference type="EMBL" id="ABGD02000013">
    <property type="protein sequence ID" value="EDS11530.1"/>
    <property type="molecule type" value="Genomic_DNA"/>
</dbReference>
<evidence type="ECO:0000256" key="1">
    <source>
        <dbReference type="SAM" id="MobiDB-lite"/>
    </source>
</evidence>
<keyword evidence="2" id="KW-0812">Transmembrane</keyword>